<evidence type="ECO:0000259" key="2">
    <source>
        <dbReference type="Pfam" id="PF12850"/>
    </source>
</evidence>
<evidence type="ECO:0000256" key="1">
    <source>
        <dbReference type="ARBA" id="ARBA00008950"/>
    </source>
</evidence>
<name>A0A8I0DMC7_9CLOT</name>
<dbReference type="InterPro" id="IPR050126">
    <property type="entry name" value="Ap4A_hydrolase"/>
</dbReference>
<gene>
    <name evidence="3" type="ORF">H8R92_01905</name>
</gene>
<dbReference type="InterPro" id="IPR029052">
    <property type="entry name" value="Metallo-depent_PP-like"/>
</dbReference>
<reference evidence="3" key="1">
    <citation type="submission" date="2020-08" db="EMBL/GenBank/DDBJ databases">
        <title>Genome public.</title>
        <authorList>
            <person name="Liu C."/>
            <person name="Sun Q."/>
        </authorList>
    </citation>
    <scope>NUCLEOTIDE SEQUENCE</scope>
    <source>
        <strain evidence="3">NSJ-42</strain>
    </source>
</reference>
<organism evidence="3 4">
    <name type="scientific">Clostridium lentum</name>
    <dbReference type="NCBI Taxonomy" id="2763037"/>
    <lineage>
        <taxon>Bacteria</taxon>
        <taxon>Bacillati</taxon>
        <taxon>Bacillota</taxon>
        <taxon>Clostridia</taxon>
        <taxon>Eubacteriales</taxon>
        <taxon>Clostridiaceae</taxon>
        <taxon>Clostridium</taxon>
    </lineage>
</organism>
<dbReference type="EMBL" id="JACOOQ010000002">
    <property type="protein sequence ID" value="MBC5639204.1"/>
    <property type="molecule type" value="Genomic_DNA"/>
</dbReference>
<comment type="caution">
    <text evidence="3">The sequence shown here is derived from an EMBL/GenBank/DDBJ whole genome shotgun (WGS) entry which is preliminary data.</text>
</comment>
<dbReference type="PANTHER" id="PTHR42850:SF2">
    <property type="entry name" value="BLL5683 PROTEIN"/>
    <property type="match status" value="1"/>
</dbReference>
<keyword evidence="4" id="KW-1185">Reference proteome</keyword>
<dbReference type="InterPro" id="IPR011152">
    <property type="entry name" value="Pesterase_MJ0912"/>
</dbReference>
<dbReference type="PANTHER" id="PTHR42850">
    <property type="entry name" value="METALLOPHOSPHOESTERASE"/>
    <property type="match status" value="1"/>
</dbReference>
<proteinExistence type="inferred from homology"/>
<protein>
    <submittedName>
        <fullName evidence="3">Metallophosphoesterase family protein</fullName>
    </submittedName>
</protein>
<feature type="domain" description="Calcineurin-like phosphoesterase" evidence="2">
    <location>
        <begin position="3"/>
        <end position="193"/>
    </location>
</feature>
<sequence length="245" mass="28224">MSKIAIISDIHGNMPALEAVFDDIKKNDIDKIICLGDLVGKGPSCKRVIDFCRYKCDIVVAGNWDKFLSHKMEERNKWYLDRIGDERLQYLRGLPESVGFYLSGRFVRLFHAHSEDVYLRMYPNLEIEEKLKMFDIPKISRLDNEGIKSDIVGYGDIHGAFIDYLEDGKILFNVGSVGCPYDNIPMASYVILEGEYGFKEKASFGVNFRRVKYDNEKVIAEAIEKQIPDLDIFIKEIRSGKFLRL</sequence>
<comment type="similarity">
    <text evidence="1">Belongs to the metallophosphoesterase superfamily. YfcE family.</text>
</comment>
<evidence type="ECO:0000313" key="4">
    <source>
        <dbReference type="Proteomes" id="UP000662088"/>
    </source>
</evidence>
<accession>A0A8I0DMC7</accession>
<dbReference type="GO" id="GO:0016791">
    <property type="term" value="F:phosphatase activity"/>
    <property type="evidence" value="ECO:0007669"/>
    <property type="project" value="TreeGrafter"/>
</dbReference>
<dbReference type="Gene3D" id="3.60.21.10">
    <property type="match status" value="1"/>
</dbReference>
<dbReference type="GO" id="GO:0005737">
    <property type="term" value="C:cytoplasm"/>
    <property type="evidence" value="ECO:0007669"/>
    <property type="project" value="TreeGrafter"/>
</dbReference>
<dbReference type="AlphaFoldDB" id="A0A8I0DMC7"/>
<evidence type="ECO:0000313" key="3">
    <source>
        <dbReference type="EMBL" id="MBC5639204.1"/>
    </source>
</evidence>
<dbReference type="InterPro" id="IPR024654">
    <property type="entry name" value="Calcineurin-like_PHP_lpxH"/>
</dbReference>
<dbReference type="CDD" id="cd00838">
    <property type="entry name" value="MPP_superfamily"/>
    <property type="match status" value="1"/>
</dbReference>
<dbReference type="RefSeq" id="WP_022213107.1">
    <property type="nucleotide sequence ID" value="NZ_JACOOQ010000002.1"/>
</dbReference>
<dbReference type="Proteomes" id="UP000662088">
    <property type="component" value="Unassembled WGS sequence"/>
</dbReference>
<dbReference type="Pfam" id="PF12850">
    <property type="entry name" value="Metallophos_2"/>
    <property type="match status" value="1"/>
</dbReference>
<dbReference type="SUPFAM" id="SSF56300">
    <property type="entry name" value="Metallo-dependent phosphatases"/>
    <property type="match status" value="1"/>
</dbReference>
<dbReference type="PIRSF" id="PIRSF000883">
    <property type="entry name" value="Pesterase_MJ0912"/>
    <property type="match status" value="1"/>
</dbReference>